<organism evidence="5 6">
    <name type="scientific">Paenactinomyces guangxiensis</name>
    <dbReference type="NCBI Taxonomy" id="1490290"/>
    <lineage>
        <taxon>Bacteria</taxon>
        <taxon>Bacillati</taxon>
        <taxon>Bacillota</taxon>
        <taxon>Bacilli</taxon>
        <taxon>Bacillales</taxon>
        <taxon>Thermoactinomycetaceae</taxon>
        <taxon>Paenactinomyces</taxon>
    </lineage>
</organism>
<feature type="domain" description="ABC transporter" evidence="4">
    <location>
        <begin position="1"/>
        <end position="229"/>
    </location>
</feature>
<evidence type="ECO:0000259" key="4">
    <source>
        <dbReference type="PROSITE" id="PS50893"/>
    </source>
</evidence>
<dbReference type="InterPro" id="IPR012340">
    <property type="entry name" value="NA-bd_OB-fold"/>
</dbReference>
<reference evidence="5 6" key="1">
    <citation type="submission" date="2020-07" db="EMBL/GenBank/DDBJ databases">
        <authorList>
            <person name="Feng H."/>
        </authorList>
    </citation>
    <scope>NUCLEOTIDE SEQUENCE [LARGE SCALE GENOMIC DNA]</scope>
    <source>
        <strain evidence="6">s-10</strain>
    </source>
</reference>
<evidence type="ECO:0000256" key="2">
    <source>
        <dbReference type="ARBA" id="ARBA00022741"/>
    </source>
</evidence>
<dbReference type="FunFam" id="3.40.50.300:FF:000042">
    <property type="entry name" value="Maltose/maltodextrin ABC transporter, ATP-binding protein"/>
    <property type="match status" value="1"/>
</dbReference>
<dbReference type="GO" id="GO:0140359">
    <property type="term" value="F:ABC-type transporter activity"/>
    <property type="evidence" value="ECO:0007669"/>
    <property type="project" value="UniProtKB-ARBA"/>
</dbReference>
<name>A0A7W2A6L0_9BACL</name>
<proteinExistence type="predicted"/>
<dbReference type="SUPFAM" id="SSF50331">
    <property type="entry name" value="MOP-like"/>
    <property type="match status" value="1"/>
</dbReference>
<dbReference type="GO" id="GO:0043190">
    <property type="term" value="C:ATP-binding cassette (ABC) transporter complex"/>
    <property type="evidence" value="ECO:0007669"/>
    <property type="project" value="InterPro"/>
</dbReference>
<evidence type="ECO:0000313" key="5">
    <source>
        <dbReference type="EMBL" id="MBA4493486.1"/>
    </source>
</evidence>
<dbReference type="InterPro" id="IPR027417">
    <property type="entry name" value="P-loop_NTPase"/>
</dbReference>
<dbReference type="Gene3D" id="2.40.50.100">
    <property type="match status" value="1"/>
</dbReference>
<dbReference type="InterPro" id="IPR003593">
    <property type="entry name" value="AAA+_ATPase"/>
</dbReference>
<dbReference type="InterPro" id="IPR017871">
    <property type="entry name" value="ABC_transporter-like_CS"/>
</dbReference>
<dbReference type="Gene3D" id="2.40.50.140">
    <property type="entry name" value="Nucleic acid-binding proteins"/>
    <property type="match status" value="1"/>
</dbReference>
<dbReference type="Pfam" id="PF00005">
    <property type="entry name" value="ABC_tran"/>
    <property type="match status" value="1"/>
</dbReference>
<gene>
    <name evidence="5" type="ORF">H1191_04100</name>
</gene>
<dbReference type="Pfam" id="PF08402">
    <property type="entry name" value="TOBE_2"/>
    <property type="match status" value="1"/>
</dbReference>
<keyword evidence="6" id="KW-1185">Reference proteome</keyword>
<keyword evidence="1" id="KW-0813">Transport</keyword>
<protein>
    <submittedName>
        <fullName evidence="5">ABC transporter ATP-binding protein</fullName>
    </submittedName>
</protein>
<comment type="caution">
    <text evidence="5">The sequence shown here is derived from an EMBL/GenBank/DDBJ whole genome shotgun (WGS) entry which is preliminary data.</text>
</comment>
<dbReference type="AlphaFoldDB" id="A0A7W2A6L0"/>
<dbReference type="InterPro" id="IPR003439">
    <property type="entry name" value="ABC_transporter-like_ATP-bd"/>
</dbReference>
<evidence type="ECO:0000256" key="1">
    <source>
        <dbReference type="ARBA" id="ARBA00022448"/>
    </source>
</evidence>
<accession>A0A7W2A6L0</accession>
<dbReference type="Gene3D" id="3.40.50.300">
    <property type="entry name" value="P-loop containing nucleotide triphosphate hydrolases"/>
    <property type="match status" value="1"/>
</dbReference>
<sequence>MKDLVKKFGNITAVSSVNIDVDSGEFMTLLGPSGCGKTTILSMILGILEPTSGSISFDGQVISQTPMNKRDVGMVFQNYALFPHMTVAQNVAFGLDMRKVPKEEKERRVKQVLEMVQLSDLAARFPKELSGGQQQRVALARALVIRPKVLLLDEPLSNLDAKLRKEMRIQLKRLHEEVGITTIYVTHDLEEALSLSTKVAVMSKGIVRQIGSPQEIFLQPKNHFVANFVGYGNFIHGKLKKEIDKYFVFEADKGFTLRVRKNGHHRVGDSVILTIKPENVKIVGEKEEGANCIKGKVLISDYVGSTTSYEILSEKGDILKVNVLGLEPLPQNHTINLYLAPESLLILDKE</sequence>
<keyword evidence="2" id="KW-0547">Nucleotide-binding</keyword>
<dbReference type="InterPro" id="IPR008995">
    <property type="entry name" value="Mo/tungstate-bd_C_term_dom"/>
</dbReference>
<keyword evidence="3 5" id="KW-0067">ATP-binding</keyword>
<evidence type="ECO:0000256" key="3">
    <source>
        <dbReference type="ARBA" id="ARBA00022840"/>
    </source>
</evidence>
<dbReference type="PANTHER" id="PTHR42781:SF4">
    <property type="entry name" value="SPERMIDINE_PUTRESCINE IMPORT ATP-BINDING PROTEIN POTA"/>
    <property type="match status" value="1"/>
</dbReference>
<dbReference type="InterPro" id="IPR050093">
    <property type="entry name" value="ABC_SmlMolc_Importer"/>
</dbReference>
<dbReference type="GO" id="GO:0016887">
    <property type="term" value="F:ATP hydrolysis activity"/>
    <property type="evidence" value="ECO:0007669"/>
    <property type="project" value="InterPro"/>
</dbReference>
<dbReference type="SUPFAM" id="SSF52540">
    <property type="entry name" value="P-loop containing nucleoside triphosphate hydrolases"/>
    <property type="match status" value="1"/>
</dbReference>
<dbReference type="PANTHER" id="PTHR42781">
    <property type="entry name" value="SPERMIDINE/PUTRESCINE IMPORT ATP-BINDING PROTEIN POTA"/>
    <property type="match status" value="1"/>
</dbReference>
<dbReference type="PROSITE" id="PS00211">
    <property type="entry name" value="ABC_TRANSPORTER_1"/>
    <property type="match status" value="1"/>
</dbReference>
<dbReference type="Proteomes" id="UP000535491">
    <property type="component" value="Unassembled WGS sequence"/>
</dbReference>
<dbReference type="GO" id="GO:0005524">
    <property type="term" value="F:ATP binding"/>
    <property type="evidence" value="ECO:0007669"/>
    <property type="project" value="UniProtKB-KW"/>
</dbReference>
<dbReference type="EMBL" id="JACEIQ010000002">
    <property type="protein sequence ID" value="MBA4493486.1"/>
    <property type="molecule type" value="Genomic_DNA"/>
</dbReference>
<dbReference type="PROSITE" id="PS50893">
    <property type="entry name" value="ABC_TRANSPORTER_2"/>
    <property type="match status" value="1"/>
</dbReference>
<dbReference type="InterPro" id="IPR013611">
    <property type="entry name" value="Transp-assoc_OB_typ2"/>
</dbReference>
<dbReference type="SMART" id="SM00382">
    <property type="entry name" value="AAA"/>
    <property type="match status" value="1"/>
</dbReference>
<evidence type="ECO:0000313" key="6">
    <source>
        <dbReference type="Proteomes" id="UP000535491"/>
    </source>
</evidence>